<protein>
    <submittedName>
        <fullName evidence="1">Uncharacterized protein</fullName>
    </submittedName>
</protein>
<reference evidence="1" key="1">
    <citation type="submission" date="2018-05" db="EMBL/GenBank/DDBJ databases">
        <authorList>
            <person name="Lanie J.A."/>
            <person name="Ng W.-L."/>
            <person name="Kazmierczak K.M."/>
            <person name="Andrzejewski T.M."/>
            <person name="Davidsen T.M."/>
            <person name="Wayne K.J."/>
            <person name="Tettelin H."/>
            <person name="Glass J.I."/>
            <person name="Rusch D."/>
            <person name="Podicherti R."/>
            <person name="Tsui H.-C.T."/>
            <person name="Winkler M.E."/>
        </authorList>
    </citation>
    <scope>NUCLEOTIDE SEQUENCE</scope>
</reference>
<name>A0A383CWR5_9ZZZZ</name>
<accession>A0A383CWR5</accession>
<sequence length="40" mass="4625">MKLSTNYVISSNNSGDRFTVNSRRHYIGKFVAYKLIAMNK</sequence>
<proteinExistence type="predicted"/>
<feature type="non-terminal residue" evidence="1">
    <location>
        <position position="40"/>
    </location>
</feature>
<evidence type="ECO:0000313" key="1">
    <source>
        <dbReference type="EMBL" id="SVE36098.1"/>
    </source>
</evidence>
<dbReference type="EMBL" id="UINC01211971">
    <property type="protein sequence ID" value="SVE36098.1"/>
    <property type="molecule type" value="Genomic_DNA"/>
</dbReference>
<gene>
    <name evidence="1" type="ORF">METZ01_LOCUS488952</name>
</gene>
<dbReference type="AlphaFoldDB" id="A0A383CWR5"/>
<organism evidence="1">
    <name type="scientific">marine metagenome</name>
    <dbReference type="NCBI Taxonomy" id="408172"/>
    <lineage>
        <taxon>unclassified sequences</taxon>
        <taxon>metagenomes</taxon>
        <taxon>ecological metagenomes</taxon>
    </lineage>
</organism>